<keyword evidence="2" id="KW-1185">Reference proteome</keyword>
<dbReference type="AlphaFoldDB" id="A0A0R2ESM8"/>
<evidence type="ECO:0000313" key="1">
    <source>
        <dbReference type="EMBL" id="KRN18139.1"/>
    </source>
</evidence>
<reference evidence="1 2" key="1">
    <citation type="journal article" date="2015" name="Genome Announc.">
        <title>Expanding the biotechnology potential of lactobacilli through comparative genomics of 213 strains and associated genera.</title>
        <authorList>
            <person name="Sun Z."/>
            <person name="Harris H.M."/>
            <person name="McCann A."/>
            <person name="Guo C."/>
            <person name="Argimon S."/>
            <person name="Zhang W."/>
            <person name="Yang X."/>
            <person name="Jeffery I.B."/>
            <person name="Cooney J.C."/>
            <person name="Kagawa T.F."/>
            <person name="Liu W."/>
            <person name="Song Y."/>
            <person name="Salvetti E."/>
            <person name="Wrobel A."/>
            <person name="Rasinkangas P."/>
            <person name="Parkhill J."/>
            <person name="Rea M.C."/>
            <person name="O'Sullivan O."/>
            <person name="Ritari J."/>
            <person name="Douillard F.P."/>
            <person name="Paul Ross R."/>
            <person name="Yang R."/>
            <person name="Briner A.E."/>
            <person name="Felis G.E."/>
            <person name="de Vos W.M."/>
            <person name="Barrangou R."/>
            <person name="Klaenhammer T.R."/>
            <person name="Caufield P.W."/>
            <person name="Cui Y."/>
            <person name="Zhang H."/>
            <person name="O'Toole P.W."/>
        </authorList>
    </citation>
    <scope>NUCLEOTIDE SEQUENCE [LARGE SCALE GENOMIC DNA]</scope>
    <source>
        <strain evidence="1 2">DSM 22697</strain>
    </source>
</reference>
<name>A0A0R2ESM8_9LACO</name>
<dbReference type="PATRIC" id="fig|1423730.4.peg.926"/>
<protein>
    <submittedName>
        <fullName evidence="1">Uncharacterized protein</fullName>
    </submittedName>
</protein>
<dbReference type="Proteomes" id="UP000050865">
    <property type="component" value="Unassembled WGS sequence"/>
</dbReference>
<dbReference type="EMBL" id="AYZJ01000099">
    <property type="protein sequence ID" value="KRN18139.1"/>
    <property type="molecule type" value="Genomic_DNA"/>
</dbReference>
<organism evidence="1 2">
    <name type="scientific">Lacticaseibacillus camelliae DSM 22697 = JCM 13995</name>
    <dbReference type="NCBI Taxonomy" id="1423730"/>
    <lineage>
        <taxon>Bacteria</taxon>
        <taxon>Bacillati</taxon>
        <taxon>Bacillota</taxon>
        <taxon>Bacilli</taxon>
        <taxon>Lactobacillales</taxon>
        <taxon>Lactobacillaceae</taxon>
        <taxon>Lacticaseibacillus</taxon>
    </lineage>
</organism>
<comment type="caution">
    <text evidence="1">The sequence shown here is derived from an EMBL/GenBank/DDBJ whole genome shotgun (WGS) entry which is preliminary data.</text>
</comment>
<gene>
    <name evidence="1" type="ORF">FC75_GL000879</name>
</gene>
<accession>A0A0R2ESM8</accession>
<sequence>MNRRPFKMRENYTPEEAQDSFFDILDEINKDHKVVHVSSPEQVGKGVRIICDEDYCTLVKALYLSWYDAKGETANWQADPQYEDTVDTLKTMANRERWPDQRIKDPQFTIQVQHLSD</sequence>
<evidence type="ECO:0000313" key="2">
    <source>
        <dbReference type="Proteomes" id="UP000050865"/>
    </source>
</evidence>
<proteinExistence type="predicted"/>